<dbReference type="Proteomes" id="UP000736787">
    <property type="component" value="Unassembled WGS sequence"/>
</dbReference>
<sequence length="81" mass="8729">MSRRQASQDPDNGRTRTAIPDSGSDVSGVARASRTRKSREEANVIFHFRLAVEAASASTSLAQTPFSVGFWLGCRDGVSWG</sequence>
<feature type="compositionally biased region" description="Polar residues" evidence="1">
    <location>
        <begin position="1"/>
        <end position="10"/>
    </location>
</feature>
<dbReference type="Proteomes" id="UP000760860">
    <property type="component" value="Unassembled WGS sequence"/>
</dbReference>
<reference evidence="2" key="1">
    <citation type="submission" date="2018-10" db="EMBL/GenBank/DDBJ databases">
        <title>Effector identification in a new, highly contiguous assembly of the strawberry crown rot pathogen Phytophthora cactorum.</title>
        <authorList>
            <person name="Armitage A.D."/>
            <person name="Nellist C.F."/>
            <person name="Bates H."/>
            <person name="Vickerstaff R.J."/>
            <person name="Harrison R.J."/>
        </authorList>
    </citation>
    <scope>NUCLEOTIDE SEQUENCE</scope>
    <source>
        <strain evidence="2">4040</strain>
        <strain evidence="3">P415</strain>
        <strain evidence="4">P421</strain>
    </source>
</reference>
<name>A0A8T1JTC0_9STRA</name>
<protein>
    <submittedName>
        <fullName evidence="2">Uncharacterized protein</fullName>
    </submittedName>
</protein>
<gene>
    <name evidence="2" type="ORF">PC117_g21231</name>
    <name evidence="3" type="ORF">PC118_g19200</name>
    <name evidence="4" type="ORF">PC129_g18208</name>
</gene>
<comment type="caution">
    <text evidence="2">The sequence shown here is derived from an EMBL/GenBank/DDBJ whole genome shotgun (WGS) entry which is preliminary data.</text>
</comment>
<dbReference type="EMBL" id="RCML01001019">
    <property type="protein sequence ID" value="KAG2966409.1"/>
    <property type="molecule type" value="Genomic_DNA"/>
</dbReference>
<evidence type="ECO:0000313" key="5">
    <source>
        <dbReference type="Proteomes" id="UP000736787"/>
    </source>
</evidence>
<evidence type="ECO:0000313" key="2">
    <source>
        <dbReference type="EMBL" id="KAG2903553.1"/>
    </source>
</evidence>
<feature type="region of interest" description="Disordered" evidence="1">
    <location>
        <begin position="1"/>
        <end position="39"/>
    </location>
</feature>
<accession>A0A8T1JTC0</accession>
<dbReference type="EMBL" id="RCMK01001050">
    <property type="protein sequence ID" value="KAG2903553.1"/>
    <property type="molecule type" value="Genomic_DNA"/>
</dbReference>
<evidence type="ECO:0000313" key="3">
    <source>
        <dbReference type="EMBL" id="KAG2966409.1"/>
    </source>
</evidence>
<proteinExistence type="predicted"/>
<organism evidence="2 5">
    <name type="scientific">Phytophthora cactorum</name>
    <dbReference type="NCBI Taxonomy" id="29920"/>
    <lineage>
        <taxon>Eukaryota</taxon>
        <taxon>Sar</taxon>
        <taxon>Stramenopiles</taxon>
        <taxon>Oomycota</taxon>
        <taxon>Peronosporomycetes</taxon>
        <taxon>Peronosporales</taxon>
        <taxon>Peronosporaceae</taxon>
        <taxon>Phytophthora</taxon>
    </lineage>
</organism>
<dbReference type="AlphaFoldDB" id="A0A8T1JTC0"/>
<dbReference type="Proteomes" id="UP000697107">
    <property type="component" value="Unassembled WGS sequence"/>
</dbReference>
<dbReference type="EMBL" id="RCMV01001039">
    <property type="protein sequence ID" value="KAG3210800.1"/>
    <property type="molecule type" value="Genomic_DNA"/>
</dbReference>
<evidence type="ECO:0000256" key="1">
    <source>
        <dbReference type="SAM" id="MobiDB-lite"/>
    </source>
</evidence>
<evidence type="ECO:0000313" key="4">
    <source>
        <dbReference type="EMBL" id="KAG3210800.1"/>
    </source>
</evidence>